<evidence type="ECO:0000256" key="1">
    <source>
        <dbReference type="SAM" id="MobiDB-lite"/>
    </source>
</evidence>
<gene>
    <name evidence="2" type="ORF">AVDCRST_MAG48-3070</name>
</gene>
<dbReference type="EMBL" id="CADCTS010000435">
    <property type="protein sequence ID" value="CAA9329588.1"/>
    <property type="molecule type" value="Genomic_DNA"/>
</dbReference>
<protein>
    <submittedName>
        <fullName evidence="2">Uncharacterized protein</fullName>
    </submittedName>
</protein>
<dbReference type="AlphaFoldDB" id="A0A6J4LEL9"/>
<accession>A0A6J4LEL9</accession>
<reference evidence="2" key="1">
    <citation type="submission" date="2020-02" db="EMBL/GenBank/DDBJ databases">
        <authorList>
            <person name="Meier V. D."/>
        </authorList>
    </citation>
    <scope>NUCLEOTIDE SEQUENCE</scope>
    <source>
        <strain evidence="2">AVDCRST_MAG48</strain>
    </source>
</reference>
<proteinExistence type="predicted"/>
<name>A0A6J4LEL9_9ACTN</name>
<evidence type="ECO:0000313" key="2">
    <source>
        <dbReference type="EMBL" id="CAA9329588.1"/>
    </source>
</evidence>
<sequence>MAHGIGSPERFVLLVESDPVGAVEPPGLGQRREPTAHQQRHALLDLGGAAQRVTEQRHGDAAGVPRDEVADQLAVPGPVHRRPALRNHPSISPCAAPDRPAVLPGPREPSDPGPTPLARPRGAP</sequence>
<organism evidence="2">
    <name type="scientific">uncultured Friedmanniella sp</name>
    <dbReference type="NCBI Taxonomy" id="335381"/>
    <lineage>
        <taxon>Bacteria</taxon>
        <taxon>Bacillati</taxon>
        <taxon>Actinomycetota</taxon>
        <taxon>Actinomycetes</taxon>
        <taxon>Propionibacteriales</taxon>
        <taxon>Nocardioidaceae</taxon>
        <taxon>Friedmanniella</taxon>
        <taxon>environmental samples</taxon>
    </lineage>
</organism>
<feature type="region of interest" description="Disordered" evidence="1">
    <location>
        <begin position="78"/>
        <end position="124"/>
    </location>
</feature>
<feature type="compositionally biased region" description="Pro residues" evidence="1">
    <location>
        <begin position="111"/>
        <end position="124"/>
    </location>
</feature>